<evidence type="ECO:0000259" key="13">
    <source>
        <dbReference type="Pfam" id="PF02355"/>
    </source>
</evidence>
<dbReference type="PANTHER" id="PTHR30081:SF8">
    <property type="entry name" value="PROTEIN TRANSLOCASE SUBUNIT SECF"/>
    <property type="match status" value="1"/>
</dbReference>
<dbReference type="InterPro" id="IPR048634">
    <property type="entry name" value="SecD_SecF_C"/>
</dbReference>
<sequence>MKFVENKKISFAISTIIIAIGLVMTMINGLNYGIDFTGGTLIEIDLHQAVEVDEVREIINQFDTTSSISFLGEDRQVVQIRTTADFNSEVRSDIFEQFKEKYNLEENEPARSQQFGPAIGKEIRDRALLSIIVAAIGMLIYISYRFEFRFGVAAVVALIHDVLIVLSVYAIFRVPVNGPFVAAILTIVGYSINDTIVVFDRIRENLRFLRKSNYTQIANDSINQTVRRSINTSLTTLITIVALYVLGVQQIRDFALPLIAGVIAGTYSSIFIASPVWVMLKEKQSGKSYKANTETN</sequence>
<dbReference type="Pfam" id="PF07549">
    <property type="entry name" value="Sec_GG"/>
    <property type="match status" value="1"/>
</dbReference>
<evidence type="ECO:0000256" key="7">
    <source>
        <dbReference type="ARBA" id="ARBA00023010"/>
    </source>
</evidence>
<evidence type="ECO:0000256" key="11">
    <source>
        <dbReference type="ARBA" id="ARBA00061053"/>
    </source>
</evidence>
<feature type="transmembrane region" description="Helical" evidence="12">
    <location>
        <begin position="230"/>
        <end position="248"/>
    </location>
</feature>
<comment type="function">
    <text evidence="9 12">Part of the Sec protein translocase complex. Interacts with the SecYEG preprotein conducting channel. SecDF uses the proton motive force (PMF) to complete protein translocation after the ATP-dependent function of SecA.</text>
</comment>
<evidence type="ECO:0000313" key="15">
    <source>
        <dbReference type="Proteomes" id="UP000295504"/>
    </source>
</evidence>
<evidence type="ECO:0000256" key="3">
    <source>
        <dbReference type="ARBA" id="ARBA00022475"/>
    </source>
</evidence>
<dbReference type="GO" id="GO:0006605">
    <property type="term" value="P:protein targeting"/>
    <property type="evidence" value="ECO:0007669"/>
    <property type="project" value="UniProtKB-UniRule"/>
</dbReference>
<dbReference type="FunFam" id="1.20.1640.10:FF:000024">
    <property type="entry name" value="Multifunctional fusion protein"/>
    <property type="match status" value="1"/>
</dbReference>
<gene>
    <name evidence="12" type="primary">secF</name>
    <name evidence="14" type="ORF">EDD79_100131</name>
</gene>
<dbReference type="InterPro" id="IPR055344">
    <property type="entry name" value="SecD_SecF_C_bact"/>
</dbReference>
<comment type="subcellular location">
    <subcellularLocation>
        <location evidence="1 12">Cell membrane</location>
        <topology evidence="1 12">Multi-pass membrane protein</topology>
    </subcellularLocation>
</comment>
<dbReference type="Proteomes" id="UP000295504">
    <property type="component" value="Unassembled WGS sequence"/>
</dbReference>
<keyword evidence="2 12" id="KW-0813">Transport</keyword>
<evidence type="ECO:0000256" key="9">
    <source>
        <dbReference type="ARBA" id="ARBA00059018"/>
    </source>
</evidence>
<evidence type="ECO:0000256" key="8">
    <source>
        <dbReference type="ARBA" id="ARBA00023136"/>
    </source>
</evidence>
<dbReference type="HAMAP" id="MF_01464_B">
    <property type="entry name" value="SecF_B"/>
    <property type="match status" value="1"/>
</dbReference>
<dbReference type="InterPro" id="IPR005665">
    <property type="entry name" value="SecF_bac"/>
</dbReference>
<accession>A0A4R2TVE0</accession>
<evidence type="ECO:0000256" key="12">
    <source>
        <dbReference type="HAMAP-Rule" id="MF_01464"/>
    </source>
</evidence>
<feature type="transmembrane region" description="Helical" evidence="12">
    <location>
        <begin position="151"/>
        <end position="172"/>
    </location>
</feature>
<name>A0A4R2TVE0_9FIRM</name>
<dbReference type="InterPro" id="IPR022813">
    <property type="entry name" value="SecD/SecF_arch_bac"/>
</dbReference>
<feature type="transmembrane region" description="Helical" evidence="12">
    <location>
        <begin position="9"/>
        <end position="27"/>
    </location>
</feature>
<dbReference type="Gene3D" id="1.20.1640.10">
    <property type="entry name" value="Multidrug efflux transporter AcrB transmembrane domain"/>
    <property type="match status" value="1"/>
</dbReference>
<feature type="transmembrane region" description="Helical" evidence="12">
    <location>
        <begin position="178"/>
        <end position="199"/>
    </location>
</feature>
<dbReference type="SUPFAM" id="SSF82866">
    <property type="entry name" value="Multidrug efflux transporter AcrB transmembrane domain"/>
    <property type="match status" value="1"/>
</dbReference>
<dbReference type="RefSeq" id="WP_243098135.1">
    <property type="nucleotide sequence ID" value="NZ_CP058648.1"/>
</dbReference>
<keyword evidence="8 12" id="KW-0472">Membrane</keyword>
<comment type="caution">
    <text evidence="14">The sequence shown here is derived from an EMBL/GenBank/DDBJ whole genome shotgun (WGS) entry which is preliminary data.</text>
</comment>
<comment type="similarity">
    <text evidence="10">In the C-terminal section; belongs to the SecD/SecF family. SecF subfamily.</text>
</comment>
<dbReference type="InterPro" id="IPR022646">
    <property type="entry name" value="SecD/SecF_CS"/>
</dbReference>
<dbReference type="PANTHER" id="PTHR30081">
    <property type="entry name" value="PROTEIN-EXPORT MEMBRANE PROTEIN SEC"/>
    <property type="match status" value="1"/>
</dbReference>
<feature type="domain" description="Protein export membrane protein SecD/SecF C-terminal" evidence="13">
    <location>
        <begin position="106"/>
        <end position="282"/>
    </location>
</feature>
<dbReference type="NCBIfam" id="TIGR00916">
    <property type="entry name" value="2A0604s01"/>
    <property type="match status" value="1"/>
</dbReference>
<evidence type="ECO:0000256" key="6">
    <source>
        <dbReference type="ARBA" id="ARBA00022989"/>
    </source>
</evidence>
<feature type="transmembrane region" description="Helical" evidence="12">
    <location>
        <begin position="127"/>
        <end position="144"/>
    </location>
</feature>
<comment type="similarity">
    <text evidence="11">In the N-terminal section; belongs to the SecD/SecF family. SecD subfamily.</text>
</comment>
<keyword evidence="5 12" id="KW-0653">Protein transport</keyword>
<evidence type="ECO:0000256" key="4">
    <source>
        <dbReference type="ARBA" id="ARBA00022692"/>
    </source>
</evidence>
<proteinExistence type="inferred from homology"/>
<dbReference type="GO" id="GO:0005886">
    <property type="term" value="C:plasma membrane"/>
    <property type="evidence" value="ECO:0007669"/>
    <property type="project" value="UniProtKB-SubCell"/>
</dbReference>
<evidence type="ECO:0000256" key="1">
    <source>
        <dbReference type="ARBA" id="ARBA00004651"/>
    </source>
</evidence>
<dbReference type="NCBIfam" id="TIGR00966">
    <property type="entry name" value="transloc_SecF"/>
    <property type="match status" value="1"/>
</dbReference>
<reference evidence="14 15" key="1">
    <citation type="submission" date="2019-03" db="EMBL/GenBank/DDBJ databases">
        <title>Genomic Encyclopedia of Type Strains, Phase IV (KMG-IV): sequencing the most valuable type-strain genomes for metagenomic binning, comparative biology and taxonomic classification.</title>
        <authorList>
            <person name="Goeker M."/>
        </authorList>
    </citation>
    <scope>NUCLEOTIDE SEQUENCE [LARGE SCALE GENOMIC DNA]</scope>
    <source>
        <strain evidence="14 15">DSM 100013</strain>
    </source>
</reference>
<keyword evidence="7 12" id="KW-0811">Translocation</keyword>
<evidence type="ECO:0000256" key="5">
    <source>
        <dbReference type="ARBA" id="ARBA00022927"/>
    </source>
</evidence>
<keyword evidence="6 12" id="KW-1133">Transmembrane helix</keyword>
<protein>
    <recommendedName>
        <fullName evidence="12">Protein-export membrane protein SecF</fullName>
    </recommendedName>
</protein>
<dbReference type="PRINTS" id="PR01755">
    <property type="entry name" value="SECFTRNLCASE"/>
</dbReference>
<keyword evidence="3 12" id="KW-1003">Cell membrane</keyword>
<evidence type="ECO:0000256" key="10">
    <source>
        <dbReference type="ARBA" id="ARBA00060856"/>
    </source>
</evidence>
<comment type="subunit">
    <text evidence="12">Forms a complex with SecD. Part of the essential Sec protein translocation apparatus which comprises SecA, SecYEG and auxiliary proteins SecDF. Other proteins may also be involved.</text>
</comment>
<comment type="similarity">
    <text evidence="12">Belongs to the SecD/SecF family. SecF subfamily.</text>
</comment>
<keyword evidence="15" id="KW-1185">Reference proteome</keyword>
<feature type="transmembrane region" description="Helical" evidence="12">
    <location>
        <begin position="254"/>
        <end position="280"/>
    </location>
</feature>
<keyword evidence="4 12" id="KW-0812">Transmembrane</keyword>
<evidence type="ECO:0000313" key="14">
    <source>
        <dbReference type="EMBL" id="TCQ07948.1"/>
    </source>
</evidence>
<dbReference type="Pfam" id="PF02355">
    <property type="entry name" value="SecD_SecF_C"/>
    <property type="match status" value="1"/>
</dbReference>
<dbReference type="GO" id="GO:0015450">
    <property type="term" value="F:protein-transporting ATPase activity"/>
    <property type="evidence" value="ECO:0007669"/>
    <property type="project" value="InterPro"/>
</dbReference>
<dbReference type="GO" id="GO:0065002">
    <property type="term" value="P:intracellular protein transmembrane transport"/>
    <property type="evidence" value="ECO:0007669"/>
    <property type="project" value="UniProtKB-UniRule"/>
</dbReference>
<dbReference type="InterPro" id="IPR022645">
    <property type="entry name" value="SecD/SecF_bac"/>
</dbReference>
<dbReference type="EMBL" id="SLYC01000001">
    <property type="protein sequence ID" value="TCQ07948.1"/>
    <property type="molecule type" value="Genomic_DNA"/>
</dbReference>
<organism evidence="14 15">
    <name type="scientific">Serpentinicella alkaliphila</name>
    <dbReference type="NCBI Taxonomy" id="1734049"/>
    <lineage>
        <taxon>Bacteria</taxon>
        <taxon>Bacillati</taxon>
        <taxon>Bacillota</taxon>
        <taxon>Clostridia</taxon>
        <taxon>Peptostreptococcales</taxon>
        <taxon>Natronincolaceae</taxon>
        <taxon>Serpentinicella</taxon>
    </lineage>
</organism>
<dbReference type="GO" id="GO:0043952">
    <property type="term" value="P:protein transport by the Sec complex"/>
    <property type="evidence" value="ECO:0007669"/>
    <property type="project" value="UniProtKB-UniRule"/>
</dbReference>
<evidence type="ECO:0000256" key="2">
    <source>
        <dbReference type="ARBA" id="ARBA00022448"/>
    </source>
</evidence>
<dbReference type="AlphaFoldDB" id="A0A4R2TVE0"/>